<dbReference type="EMBL" id="CP016379">
    <property type="protein sequence ID" value="AZR74889.1"/>
    <property type="molecule type" value="Genomic_DNA"/>
</dbReference>
<feature type="coiled-coil region" evidence="7">
    <location>
        <begin position="181"/>
        <end position="208"/>
    </location>
</feature>
<dbReference type="AlphaFoldDB" id="A0A3S9T2X2"/>
<keyword evidence="3" id="KW-0812">Transmembrane</keyword>
<evidence type="ECO:0000256" key="1">
    <source>
        <dbReference type="ARBA" id="ARBA00004370"/>
    </source>
</evidence>
<dbReference type="PANTHER" id="PTHR43327">
    <property type="entry name" value="STOMATIN-LIKE PROTEIN 2, MITOCHONDRIAL"/>
    <property type="match status" value="1"/>
</dbReference>
<dbReference type="PANTHER" id="PTHR43327:SF2">
    <property type="entry name" value="MODULATOR OF FTSH PROTEASE HFLK"/>
    <property type="match status" value="1"/>
</dbReference>
<comment type="subunit">
    <text evidence="6">HflC and HflK may interact to form a multimeric complex.</text>
</comment>
<feature type="domain" description="Band 7" evidence="8">
    <location>
        <begin position="10"/>
        <end position="189"/>
    </location>
</feature>
<comment type="subcellular location">
    <subcellularLocation>
        <location evidence="1 6">Membrane</location>
    </subcellularLocation>
</comment>
<keyword evidence="10" id="KW-1185">Reference proteome</keyword>
<keyword evidence="5" id="KW-0472">Membrane</keyword>
<evidence type="ECO:0000313" key="10">
    <source>
        <dbReference type="Proteomes" id="UP000267250"/>
    </source>
</evidence>
<evidence type="ECO:0000256" key="7">
    <source>
        <dbReference type="SAM" id="Coils"/>
    </source>
</evidence>
<dbReference type="KEGG" id="aft:BBF96_09695"/>
<dbReference type="InterPro" id="IPR001107">
    <property type="entry name" value="Band_7"/>
</dbReference>
<evidence type="ECO:0000313" key="9">
    <source>
        <dbReference type="EMBL" id="AZR74889.1"/>
    </source>
</evidence>
<name>A0A3S9T2X2_9FIRM</name>
<dbReference type="OrthoDB" id="9779595at2"/>
<comment type="function">
    <text evidence="6">HflC and HflK could encode or regulate a protease.</text>
</comment>
<evidence type="ECO:0000259" key="8">
    <source>
        <dbReference type="SMART" id="SM00244"/>
    </source>
</evidence>
<reference evidence="9 10" key="1">
    <citation type="submission" date="2016-07" db="EMBL/GenBank/DDBJ databases">
        <title>Genome and transcriptome analysis of iron-reducing fermentative bacteria Anoxybacter fermentans.</title>
        <authorList>
            <person name="Zeng X."/>
            <person name="Shao Z."/>
        </authorList>
    </citation>
    <scope>NUCLEOTIDE SEQUENCE [LARGE SCALE GENOMIC DNA]</scope>
    <source>
        <strain evidence="9 10">DY22613</strain>
    </source>
</reference>
<evidence type="ECO:0000256" key="6">
    <source>
        <dbReference type="RuleBase" id="RU364113"/>
    </source>
</evidence>
<dbReference type="InterPro" id="IPR010201">
    <property type="entry name" value="HflK"/>
</dbReference>
<dbReference type="SMART" id="SM00244">
    <property type="entry name" value="PHB"/>
    <property type="match status" value="1"/>
</dbReference>
<protein>
    <recommendedName>
        <fullName evidence="6">Protein HflK</fullName>
    </recommendedName>
</protein>
<dbReference type="InterPro" id="IPR036013">
    <property type="entry name" value="Band_7/SPFH_dom_sf"/>
</dbReference>
<dbReference type="GO" id="GO:0016020">
    <property type="term" value="C:membrane"/>
    <property type="evidence" value="ECO:0007669"/>
    <property type="project" value="UniProtKB-SubCell"/>
</dbReference>
<dbReference type="Gene3D" id="3.30.479.30">
    <property type="entry name" value="Band 7 domain"/>
    <property type="match status" value="1"/>
</dbReference>
<gene>
    <name evidence="9" type="ORF">BBF96_09695</name>
</gene>
<dbReference type="Proteomes" id="UP000267250">
    <property type="component" value="Chromosome"/>
</dbReference>
<evidence type="ECO:0000256" key="3">
    <source>
        <dbReference type="ARBA" id="ARBA00022692"/>
    </source>
</evidence>
<dbReference type="CDD" id="cd03404">
    <property type="entry name" value="SPFH_HflK"/>
    <property type="match status" value="1"/>
</dbReference>
<proteinExistence type="inferred from homology"/>
<sequence length="298" mass="33319">MVLLVMYMITGFYTVEPKEVGVVTRFGKFLSITGPGLHYHLPYPFESVNIVNVTDVRRVEIGYRTIKPAPDARYQDMPEEALMLTGDLSIVSVEATVLYKIKNAADFIFKVQNPENTVKDAAEAALRQIVGLNTINDILTSEKAAIQAKTRQLLQEILDKYETGIMVVGFLLQDVSVPPEVEEAYRDVASAKEDKQKKINEALAYKNQIIPKARGEAAKIINEAEAYKAARIAQAKGDVARFEQILTRYKMGEDVTRIRLYLETMEKVLPGLNKIIIPEDSAGVLKLLNLNQEKGGEK</sequence>
<dbReference type="NCBIfam" id="TIGR01933">
    <property type="entry name" value="hflK"/>
    <property type="match status" value="1"/>
</dbReference>
<keyword evidence="4" id="KW-1133">Transmembrane helix</keyword>
<comment type="similarity">
    <text evidence="2 6">Belongs to the band 7/mec-2 family. HflK subfamily.</text>
</comment>
<dbReference type="InterPro" id="IPR050710">
    <property type="entry name" value="Band7/mec-2_domain"/>
</dbReference>
<accession>A0A3S9T2X2</accession>
<evidence type="ECO:0000256" key="4">
    <source>
        <dbReference type="ARBA" id="ARBA00022989"/>
    </source>
</evidence>
<evidence type="ECO:0000256" key="2">
    <source>
        <dbReference type="ARBA" id="ARBA00006971"/>
    </source>
</evidence>
<dbReference type="SUPFAM" id="SSF117892">
    <property type="entry name" value="Band 7/SPFH domain"/>
    <property type="match status" value="1"/>
</dbReference>
<keyword evidence="7" id="KW-0175">Coiled coil</keyword>
<evidence type="ECO:0000256" key="5">
    <source>
        <dbReference type="ARBA" id="ARBA00023136"/>
    </source>
</evidence>
<dbReference type="Pfam" id="PF01145">
    <property type="entry name" value="Band_7"/>
    <property type="match status" value="1"/>
</dbReference>
<organism evidence="9 10">
    <name type="scientific">Anoxybacter fermentans</name>
    <dbReference type="NCBI Taxonomy" id="1323375"/>
    <lineage>
        <taxon>Bacteria</taxon>
        <taxon>Bacillati</taxon>
        <taxon>Bacillota</taxon>
        <taxon>Clostridia</taxon>
        <taxon>Halanaerobiales</taxon>
        <taxon>Anoxybacter</taxon>
    </lineage>
</organism>